<organism evidence="3 4">
    <name type="scientific">Cupriavidus pinatubonensis</name>
    <dbReference type="NCBI Taxonomy" id="248026"/>
    <lineage>
        <taxon>Bacteria</taxon>
        <taxon>Pseudomonadati</taxon>
        <taxon>Pseudomonadota</taxon>
        <taxon>Betaproteobacteria</taxon>
        <taxon>Burkholderiales</taxon>
        <taxon>Burkholderiaceae</taxon>
        <taxon>Cupriavidus</taxon>
    </lineage>
</organism>
<feature type="chain" id="PRO_5045078549" description="DUF4440 domain-containing protein" evidence="1">
    <location>
        <begin position="23"/>
        <end position="149"/>
    </location>
</feature>
<protein>
    <recommendedName>
        <fullName evidence="2">DUF4440 domain-containing protein</fullName>
    </recommendedName>
</protein>
<dbReference type="Gene3D" id="3.10.450.50">
    <property type="match status" value="1"/>
</dbReference>
<comment type="caution">
    <text evidence="3">The sequence shown here is derived from an EMBL/GenBank/DDBJ whole genome shotgun (WGS) entry which is preliminary data.</text>
</comment>
<feature type="signal peptide" evidence="1">
    <location>
        <begin position="1"/>
        <end position="22"/>
    </location>
</feature>
<proteinExistence type="predicted"/>
<dbReference type="Proteomes" id="UP000701702">
    <property type="component" value="Unassembled WGS sequence"/>
</dbReference>
<accession>A0ABN7ZGA6</accession>
<evidence type="ECO:0000259" key="2">
    <source>
        <dbReference type="Pfam" id="PF14534"/>
    </source>
</evidence>
<sequence>MRKKWLLAACTTIALAACQATGNLGAQQDSGSVAEASQNLNRAMVDADSATLARLMSDELTYGHSGSKVDTKQSLIRDLTSGAVDFVNINITGQTVKVVHNTAVVRHTLAADVIVDGKPGKVKINVLQVWLRQDNQWRLLARQGVTATQ</sequence>
<name>A0ABN7ZGA6_9BURK</name>
<feature type="domain" description="DUF4440" evidence="2">
    <location>
        <begin position="34"/>
        <end position="139"/>
    </location>
</feature>
<dbReference type="InterPro" id="IPR032710">
    <property type="entry name" value="NTF2-like_dom_sf"/>
</dbReference>
<keyword evidence="1" id="KW-0732">Signal</keyword>
<dbReference type="SUPFAM" id="SSF54427">
    <property type="entry name" value="NTF2-like"/>
    <property type="match status" value="1"/>
</dbReference>
<dbReference type="Pfam" id="PF14534">
    <property type="entry name" value="DUF4440"/>
    <property type="match status" value="1"/>
</dbReference>
<evidence type="ECO:0000313" key="4">
    <source>
        <dbReference type="Proteomes" id="UP000701702"/>
    </source>
</evidence>
<evidence type="ECO:0000256" key="1">
    <source>
        <dbReference type="SAM" id="SignalP"/>
    </source>
</evidence>
<keyword evidence="4" id="KW-1185">Reference proteome</keyword>
<dbReference type="EMBL" id="CAJZAF010000034">
    <property type="protein sequence ID" value="CAG9183316.1"/>
    <property type="molecule type" value="Genomic_DNA"/>
</dbReference>
<evidence type="ECO:0000313" key="3">
    <source>
        <dbReference type="EMBL" id="CAG9183316.1"/>
    </source>
</evidence>
<dbReference type="PROSITE" id="PS51257">
    <property type="entry name" value="PROKAR_LIPOPROTEIN"/>
    <property type="match status" value="1"/>
</dbReference>
<gene>
    <name evidence="3" type="ORF">LMG23994_05114</name>
</gene>
<dbReference type="InterPro" id="IPR027843">
    <property type="entry name" value="DUF4440"/>
</dbReference>
<dbReference type="RefSeq" id="WP_224007537.1">
    <property type="nucleotide sequence ID" value="NZ_CAJZAF010000034.1"/>
</dbReference>
<reference evidence="3 4" key="1">
    <citation type="submission" date="2021-08" db="EMBL/GenBank/DDBJ databases">
        <authorList>
            <person name="Peeters C."/>
        </authorList>
    </citation>
    <scope>NUCLEOTIDE SEQUENCE [LARGE SCALE GENOMIC DNA]</scope>
    <source>
        <strain evidence="3 4">LMG 23994</strain>
    </source>
</reference>